<dbReference type="SMART" id="SM00212">
    <property type="entry name" value="UBCc"/>
    <property type="match status" value="1"/>
</dbReference>
<feature type="domain" description="UBC core" evidence="4">
    <location>
        <begin position="533"/>
        <end position="692"/>
    </location>
</feature>
<dbReference type="PANTHER" id="PTHR46116">
    <property type="entry name" value="(E3-INDEPENDENT) E2 UBIQUITIN-CONJUGATING ENZYME"/>
    <property type="match status" value="1"/>
</dbReference>
<keyword evidence="6" id="KW-1185">Reference proteome</keyword>
<dbReference type="InterPro" id="IPR016135">
    <property type="entry name" value="UBQ-conjugating_enzyme/RWD"/>
</dbReference>
<keyword evidence="2" id="KW-0833">Ubl conjugation pathway</keyword>
<accession>A0AAD7NHS9</accession>
<sequence>MSRGEPEIVVAEDDEDDLEIILARIKESEESERLAKKLQSDWGSSSNRELIDVDDNPLEDDAAMARRLAAEWGQETGDSEAPEIVPFDVDAWEPPASSAKAGPSRTLSSDFSDDVPPDQRLTEFRPVFIAERSCSKCGKPVKSPRGVFMFSAATEDGILPPSLVMMLHVPCASCKTNHCRGCFSPTACPISCKGKSNNAKCTVEFCCSEIRALAIFKWLGGFDHQFLGERATSDSRALALSQQNQPQGASVGGGYGAPDHGRGRGRDAKGSGQPSRVAESAASWDELVVRALGTLTTILPSPYAESVQVYDMLPHPSIGHLLSLSQLPELLGGLLRNDSVTDWIARSEIYYAMIALLRRMADCELTVQVLIGQRFRMERSSGLKEWMWEDGEISWETDKRGRIERAPPLYDHFKKLTKQSEAFLAGATQMMEKGKDGDSDMDETIKAMSICGDIIAARDDIERAISILGRGDDSTSTSPSKGKGKGKARETDMEQAYSQACETLSFKHVKLDYSQFNYVGDLKATESATRTPKNRLHLVKELATMATSLPPGIFVRVDEVRNDVIKIMIAGPEDTPYSGGLFEFDCFMPLNYPATPPLMHLRTTGAGTVRFNPNLYNSGKVCLSLLGTWPGTPEEQWSSSSTLLQVLVSIQSMILIDAPYYNEPGHGKANPNAPVSVAYNKEISLQTCRWAIVDWLNAKHQDGIWKDVIASHFTIRKDKIHQKIIQWAANDPSLRSYRLGPQGGYGHGYGYGAGDEVVVGSNGASGENLDLVNEFGSGIARVERWIA</sequence>
<dbReference type="InterPro" id="IPR000608">
    <property type="entry name" value="UBC"/>
</dbReference>
<dbReference type="SUPFAM" id="SSF54495">
    <property type="entry name" value="UBC-like"/>
    <property type="match status" value="1"/>
</dbReference>
<gene>
    <name evidence="5" type="ORF">DFH07DRAFT_815841</name>
</gene>
<evidence type="ECO:0000256" key="1">
    <source>
        <dbReference type="ARBA" id="ARBA00022679"/>
    </source>
</evidence>
<evidence type="ECO:0000256" key="3">
    <source>
        <dbReference type="SAM" id="MobiDB-lite"/>
    </source>
</evidence>
<dbReference type="Pfam" id="PF00179">
    <property type="entry name" value="UQ_con"/>
    <property type="match status" value="1"/>
</dbReference>
<evidence type="ECO:0000256" key="2">
    <source>
        <dbReference type="ARBA" id="ARBA00022786"/>
    </source>
</evidence>
<evidence type="ECO:0000313" key="5">
    <source>
        <dbReference type="EMBL" id="KAJ7761258.1"/>
    </source>
</evidence>
<comment type="caution">
    <text evidence="5">The sequence shown here is derived from an EMBL/GenBank/DDBJ whole genome shotgun (WGS) entry which is preliminary data.</text>
</comment>
<dbReference type="Gene3D" id="3.10.110.10">
    <property type="entry name" value="Ubiquitin Conjugating Enzyme"/>
    <property type="match status" value="1"/>
</dbReference>
<organism evidence="5 6">
    <name type="scientific">Mycena maculata</name>
    <dbReference type="NCBI Taxonomy" id="230809"/>
    <lineage>
        <taxon>Eukaryota</taxon>
        <taxon>Fungi</taxon>
        <taxon>Dikarya</taxon>
        <taxon>Basidiomycota</taxon>
        <taxon>Agaricomycotina</taxon>
        <taxon>Agaricomycetes</taxon>
        <taxon>Agaricomycetidae</taxon>
        <taxon>Agaricales</taxon>
        <taxon>Marasmiineae</taxon>
        <taxon>Mycenaceae</taxon>
        <taxon>Mycena</taxon>
    </lineage>
</organism>
<dbReference type="Proteomes" id="UP001215280">
    <property type="component" value="Unassembled WGS sequence"/>
</dbReference>
<dbReference type="GO" id="GO:0016740">
    <property type="term" value="F:transferase activity"/>
    <property type="evidence" value="ECO:0007669"/>
    <property type="project" value="UniProtKB-KW"/>
</dbReference>
<feature type="region of interest" description="Disordered" evidence="3">
    <location>
        <begin position="93"/>
        <end position="116"/>
    </location>
</feature>
<name>A0AAD7NHS9_9AGAR</name>
<dbReference type="CDD" id="cd23810">
    <property type="entry name" value="UBCc_BIRC6"/>
    <property type="match status" value="1"/>
</dbReference>
<feature type="region of interest" description="Disordered" evidence="3">
    <location>
        <begin position="468"/>
        <end position="491"/>
    </location>
</feature>
<feature type="compositionally biased region" description="Basic and acidic residues" evidence="3">
    <location>
        <begin position="259"/>
        <end position="269"/>
    </location>
</feature>
<dbReference type="PROSITE" id="PS50127">
    <property type="entry name" value="UBC_2"/>
    <property type="match status" value="1"/>
</dbReference>
<dbReference type="AlphaFoldDB" id="A0AAD7NHS9"/>
<dbReference type="EMBL" id="JARJLG010000046">
    <property type="protein sequence ID" value="KAJ7761258.1"/>
    <property type="molecule type" value="Genomic_DNA"/>
</dbReference>
<feature type="region of interest" description="Disordered" evidence="3">
    <location>
        <begin position="237"/>
        <end position="276"/>
    </location>
</feature>
<proteinExistence type="predicted"/>
<keyword evidence="1" id="KW-0808">Transferase</keyword>
<protein>
    <recommendedName>
        <fullName evidence="4">UBC core domain-containing protein</fullName>
    </recommendedName>
</protein>
<evidence type="ECO:0000259" key="4">
    <source>
        <dbReference type="PROSITE" id="PS50127"/>
    </source>
</evidence>
<reference evidence="5" key="1">
    <citation type="submission" date="2023-03" db="EMBL/GenBank/DDBJ databases">
        <title>Massive genome expansion in bonnet fungi (Mycena s.s.) driven by repeated elements and novel gene families across ecological guilds.</title>
        <authorList>
            <consortium name="Lawrence Berkeley National Laboratory"/>
            <person name="Harder C.B."/>
            <person name="Miyauchi S."/>
            <person name="Viragh M."/>
            <person name="Kuo A."/>
            <person name="Thoen E."/>
            <person name="Andreopoulos B."/>
            <person name="Lu D."/>
            <person name="Skrede I."/>
            <person name="Drula E."/>
            <person name="Henrissat B."/>
            <person name="Morin E."/>
            <person name="Kohler A."/>
            <person name="Barry K."/>
            <person name="LaButti K."/>
            <person name="Morin E."/>
            <person name="Salamov A."/>
            <person name="Lipzen A."/>
            <person name="Mereny Z."/>
            <person name="Hegedus B."/>
            <person name="Baldrian P."/>
            <person name="Stursova M."/>
            <person name="Weitz H."/>
            <person name="Taylor A."/>
            <person name="Grigoriev I.V."/>
            <person name="Nagy L.G."/>
            <person name="Martin F."/>
            <person name="Kauserud H."/>
        </authorList>
    </citation>
    <scope>NUCLEOTIDE SEQUENCE</scope>
    <source>
        <strain evidence="5">CBHHK188m</strain>
    </source>
</reference>
<evidence type="ECO:0000313" key="6">
    <source>
        <dbReference type="Proteomes" id="UP001215280"/>
    </source>
</evidence>